<feature type="domain" description="Guanylate cyclase" evidence="1">
    <location>
        <begin position="222"/>
        <end position="353"/>
    </location>
</feature>
<organism evidence="2 4">
    <name type="scientific">Phaeobacter gallaeciensis</name>
    <dbReference type="NCBI Taxonomy" id="60890"/>
    <lineage>
        <taxon>Bacteria</taxon>
        <taxon>Pseudomonadati</taxon>
        <taxon>Pseudomonadota</taxon>
        <taxon>Alphaproteobacteria</taxon>
        <taxon>Rhodobacterales</taxon>
        <taxon>Roseobacteraceae</taxon>
        <taxon>Phaeobacter</taxon>
    </lineage>
</organism>
<dbReference type="AlphaFoldDB" id="A0A1B0ZR74"/>
<dbReference type="SUPFAM" id="SSF55073">
    <property type="entry name" value="Nucleotide cyclase"/>
    <property type="match status" value="1"/>
</dbReference>
<dbReference type="GO" id="GO:0035556">
    <property type="term" value="P:intracellular signal transduction"/>
    <property type="evidence" value="ECO:0007669"/>
    <property type="project" value="InterPro"/>
</dbReference>
<dbReference type="Proteomes" id="UP000092565">
    <property type="component" value="Chromosome"/>
</dbReference>
<dbReference type="SMART" id="SM00044">
    <property type="entry name" value="CYCc"/>
    <property type="match status" value="1"/>
</dbReference>
<evidence type="ECO:0000313" key="4">
    <source>
        <dbReference type="Proteomes" id="UP000092565"/>
    </source>
</evidence>
<reference evidence="3 5" key="2">
    <citation type="submission" date="2023-02" db="EMBL/GenBank/DDBJ databases">
        <title>Population genomics of bacteria associated with diatom.</title>
        <authorList>
            <person name="Xie J."/>
            <person name="Wang H."/>
        </authorList>
    </citation>
    <scope>NUCLEOTIDE SEQUENCE [LARGE SCALE GENOMIC DNA]</scope>
    <source>
        <strain evidence="3 5">PT47_8</strain>
    </source>
</reference>
<dbReference type="PANTHER" id="PTHR43081:SF11">
    <property type="entry name" value="BLR2264 PROTEIN"/>
    <property type="match status" value="1"/>
</dbReference>
<dbReference type="CDD" id="cd07302">
    <property type="entry name" value="CHD"/>
    <property type="match status" value="1"/>
</dbReference>
<sequence length="408" mass="45254">MDQTDSRAPALISWLTEQGLRSHEREGFLQAFCEQMVALGMPLWRFHLAQRAFHPQFGGIGFSWTRTGGMSQERYEHRQAPRDAWLQSPLFHLLAEDLEEFRSDLNDQHVIRFPMLGDLRAQGVTDYFAFGLRFSDEKVPLDPSRPSEGVLISLSSDHPDGFSERDLSLLRSIAPHLGLALKSMSNQQMAKDLLQVYLGRDAGRRVLSGEIQRGSSDRINAVICLFDLKGFTSLAEQVPGPEVIDMLNDYFGIAVTVIQSHGGNILKFMGDGMLTMFNLGSLSKDAKAALDAASELRQKIRLRNIERAEAGLPAPGFTLALHAGDILYGNIGSENRLDFTVIGPIVNQTARISGLHHSVGQSVILSQEVQRAGAEAGHDLVSLGRYMLRSVAEPIELFTIYETLNQPR</sequence>
<evidence type="ECO:0000313" key="3">
    <source>
        <dbReference type="EMBL" id="MDE4167310.1"/>
    </source>
</evidence>
<dbReference type="PANTHER" id="PTHR43081">
    <property type="entry name" value="ADENYLATE CYCLASE, TERMINAL-DIFFERENTIATION SPECIFIC-RELATED"/>
    <property type="match status" value="1"/>
</dbReference>
<evidence type="ECO:0000313" key="5">
    <source>
        <dbReference type="Proteomes" id="UP001218364"/>
    </source>
</evidence>
<evidence type="ECO:0000259" key="1">
    <source>
        <dbReference type="PROSITE" id="PS50125"/>
    </source>
</evidence>
<keyword evidence="4" id="KW-1185">Reference proteome</keyword>
<name>A0A1B0ZR74_9RHOB</name>
<dbReference type="Proteomes" id="UP001218364">
    <property type="component" value="Unassembled WGS sequence"/>
</dbReference>
<proteinExistence type="predicted"/>
<reference evidence="2 4" key="1">
    <citation type="submission" date="2016-04" db="EMBL/GenBank/DDBJ databases">
        <authorList>
            <person name="Evans L.H."/>
            <person name="Alamgir A."/>
            <person name="Owens N."/>
            <person name="Weber N.D."/>
            <person name="Virtaneva K."/>
            <person name="Barbian K."/>
            <person name="Babar A."/>
            <person name="Rosenke K."/>
        </authorList>
    </citation>
    <scope>NUCLEOTIDE SEQUENCE [LARGE SCALE GENOMIC DNA]</scope>
    <source>
        <strain evidence="2 4">JL2886</strain>
    </source>
</reference>
<dbReference type="Pfam" id="PF00211">
    <property type="entry name" value="Guanylate_cyc"/>
    <property type="match status" value="1"/>
</dbReference>
<gene>
    <name evidence="2" type="ORF">JL2886_01723</name>
    <name evidence="3" type="ORF">PXK24_16560</name>
</gene>
<dbReference type="RefSeq" id="WP_065271576.1">
    <property type="nucleotide sequence ID" value="NZ_CP015124.1"/>
</dbReference>
<dbReference type="EMBL" id="JARCJK010000009">
    <property type="protein sequence ID" value="MDE4167310.1"/>
    <property type="molecule type" value="Genomic_DNA"/>
</dbReference>
<dbReference type="Gene3D" id="3.30.70.1230">
    <property type="entry name" value="Nucleotide cyclase"/>
    <property type="match status" value="1"/>
</dbReference>
<dbReference type="InterPro" id="IPR029787">
    <property type="entry name" value="Nucleotide_cyclase"/>
</dbReference>
<protein>
    <submittedName>
        <fullName evidence="2 3">Guanylate cyclase</fullName>
    </submittedName>
</protein>
<dbReference type="GO" id="GO:0004016">
    <property type="term" value="F:adenylate cyclase activity"/>
    <property type="evidence" value="ECO:0007669"/>
    <property type="project" value="UniProtKB-ARBA"/>
</dbReference>
<dbReference type="OrthoDB" id="9801651at2"/>
<dbReference type="PROSITE" id="PS50125">
    <property type="entry name" value="GUANYLATE_CYCLASE_2"/>
    <property type="match status" value="1"/>
</dbReference>
<evidence type="ECO:0000313" key="2">
    <source>
        <dbReference type="EMBL" id="ANP36631.1"/>
    </source>
</evidence>
<accession>A0A1B0ZR74</accession>
<dbReference type="GO" id="GO:0006171">
    <property type="term" value="P:cAMP biosynthetic process"/>
    <property type="evidence" value="ECO:0007669"/>
    <property type="project" value="TreeGrafter"/>
</dbReference>
<dbReference type="InterPro" id="IPR050697">
    <property type="entry name" value="Adenylyl/Guanylyl_Cyclase_3/4"/>
</dbReference>
<dbReference type="EMBL" id="CP015124">
    <property type="protein sequence ID" value="ANP36631.1"/>
    <property type="molecule type" value="Genomic_DNA"/>
</dbReference>
<dbReference type="InterPro" id="IPR001054">
    <property type="entry name" value="A/G_cyclase"/>
</dbReference>
<dbReference type="PATRIC" id="fig|60890.4.peg.1681"/>